<name>A0A917F8S6_9MICO</name>
<dbReference type="GO" id="GO:0044877">
    <property type="term" value="F:protein-containing complex binding"/>
    <property type="evidence" value="ECO:0007669"/>
    <property type="project" value="TreeGrafter"/>
</dbReference>
<dbReference type="PANTHER" id="PTHR12126:SF11">
    <property type="entry name" value="NADH DEHYDROGENASE [UBIQUINONE] 1 ALPHA SUBCOMPLEX SUBUNIT 9, MITOCHONDRIAL"/>
    <property type="match status" value="1"/>
</dbReference>
<sequence>MKPSTALVTGASGYVGGLLVPRLLEEGYAVRVLTRSGPPDAAWADRVEVRRGDATVDDDLRRALRDVDVAYYLIHSMDGKGDFARRDRELAQGFARAAREEGVSRIVYLSGLHPDGPLSTHLASRVEVGQILLGSGVPTAVLQAATVIGEGSASFEMLRYLATRLPAMIAPRWLDNRIQPIGVDDVLHWLVAAARLPPDVNRTFDIGGPDVLTYREMLQAFAEETGQRRRLIVTVPVLTPWLASHWVGLVTPVSSGVAKPLVGSLVHEVVCRERDLEQLVGAPQGGVTPYRQAVRRAMEGLEPDPHHALAVAGTGLAAGAVAAGGWLLARRRR</sequence>
<keyword evidence="4" id="KW-1185">Reference proteome</keyword>
<evidence type="ECO:0000259" key="2">
    <source>
        <dbReference type="Pfam" id="PF13460"/>
    </source>
</evidence>
<reference evidence="3" key="2">
    <citation type="submission" date="2020-09" db="EMBL/GenBank/DDBJ databases">
        <authorList>
            <person name="Sun Q."/>
            <person name="Zhou Y."/>
        </authorList>
    </citation>
    <scope>NUCLEOTIDE SEQUENCE</scope>
    <source>
        <strain evidence="3">CGMCC 1.12160</strain>
    </source>
</reference>
<organism evidence="3 4">
    <name type="scientific">Ornithinimicrobium tianjinense</name>
    <dbReference type="NCBI Taxonomy" id="1195761"/>
    <lineage>
        <taxon>Bacteria</taxon>
        <taxon>Bacillati</taxon>
        <taxon>Actinomycetota</taxon>
        <taxon>Actinomycetes</taxon>
        <taxon>Micrococcales</taxon>
        <taxon>Ornithinimicrobiaceae</taxon>
        <taxon>Ornithinimicrobium</taxon>
    </lineage>
</organism>
<keyword evidence="1" id="KW-1133">Transmembrane helix</keyword>
<dbReference type="InterPro" id="IPR051207">
    <property type="entry name" value="ComplexI_NDUFA9_subunit"/>
</dbReference>
<dbReference type="RefSeq" id="WP_188430755.1">
    <property type="nucleotide sequence ID" value="NZ_BAABKH010000003.1"/>
</dbReference>
<dbReference type="AlphaFoldDB" id="A0A917F8S6"/>
<reference evidence="3" key="1">
    <citation type="journal article" date="2014" name="Int. J. Syst. Evol. Microbiol.">
        <title>Complete genome sequence of Corynebacterium casei LMG S-19264T (=DSM 44701T), isolated from a smear-ripened cheese.</title>
        <authorList>
            <consortium name="US DOE Joint Genome Institute (JGI-PGF)"/>
            <person name="Walter F."/>
            <person name="Albersmeier A."/>
            <person name="Kalinowski J."/>
            <person name="Ruckert C."/>
        </authorList>
    </citation>
    <scope>NUCLEOTIDE SEQUENCE</scope>
    <source>
        <strain evidence="3">CGMCC 1.12160</strain>
    </source>
</reference>
<protein>
    <recommendedName>
        <fullName evidence="2">NAD(P)-binding domain-containing protein</fullName>
    </recommendedName>
</protein>
<dbReference type="PANTHER" id="PTHR12126">
    <property type="entry name" value="NADH-UBIQUINONE OXIDOREDUCTASE 39 KDA SUBUNIT-RELATED"/>
    <property type="match status" value="1"/>
</dbReference>
<dbReference type="InterPro" id="IPR036291">
    <property type="entry name" value="NAD(P)-bd_dom_sf"/>
</dbReference>
<keyword evidence="1" id="KW-0812">Transmembrane</keyword>
<dbReference type="EMBL" id="BMEM01000003">
    <property type="protein sequence ID" value="GGF53870.1"/>
    <property type="molecule type" value="Genomic_DNA"/>
</dbReference>
<evidence type="ECO:0000313" key="3">
    <source>
        <dbReference type="EMBL" id="GGF53870.1"/>
    </source>
</evidence>
<dbReference type="InterPro" id="IPR016040">
    <property type="entry name" value="NAD(P)-bd_dom"/>
</dbReference>
<dbReference type="Pfam" id="PF13460">
    <property type="entry name" value="NAD_binding_10"/>
    <property type="match status" value="1"/>
</dbReference>
<dbReference type="SUPFAM" id="SSF51735">
    <property type="entry name" value="NAD(P)-binding Rossmann-fold domains"/>
    <property type="match status" value="1"/>
</dbReference>
<evidence type="ECO:0000313" key="4">
    <source>
        <dbReference type="Proteomes" id="UP000605670"/>
    </source>
</evidence>
<dbReference type="Gene3D" id="3.40.50.720">
    <property type="entry name" value="NAD(P)-binding Rossmann-like Domain"/>
    <property type="match status" value="1"/>
</dbReference>
<feature type="transmembrane region" description="Helical" evidence="1">
    <location>
        <begin position="308"/>
        <end position="329"/>
    </location>
</feature>
<feature type="domain" description="NAD(P)-binding" evidence="2">
    <location>
        <begin position="10"/>
        <end position="115"/>
    </location>
</feature>
<proteinExistence type="predicted"/>
<accession>A0A917F8S6</accession>
<dbReference type="Proteomes" id="UP000605670">
    <property type="component" value="Unassembled WGS sequence"/>
</dbReference>
<evidence type="ECO:0000256" key="1">
    <source>
        <dbReference type="SAM" id="Phobius"/>
    </source>
</evidence>
<keyword evidence="1" id="KW-0472">Membrane</keyword>
<gene>
    <name evidence="3" type="ORF">GCM10011366_22130</name>
</gene>
<comment type="caution">
    <text evidence="3">The sequence shown here is derived from an EMBL/GenBank/DDBJ whole genome shotgun (WGS) entry which is preliminary data.</text>
</comment>